<proteinExistence type="predicted"/>
<feature type="region of interest" description="Disordered" evidence="1">
    <location>
        <begin position="791"/>
        <end position="858"/>
    </location>
</feature>
<dbReference type="PANTHER" id="PTHR21556">
    <property type="entry name" value="TRESLIN"/>
    <property type="match status" value="1"/>
</dbReference>
<dbReference type="InterPro" id="IPR026153">
    <property type="entry name" value="Treslin"/>
</dbReference>
<dbReference type="EMBL" id="LR746272">
    <property type="protein sequence ID" value="CAA7402679.1"/>
    <property type="molecule type" value="Genomic_DNA"/>
</dbReference>
<organism evidence="2 3">
    <name type="scientific">Spirodela intermedia</name>
    <name type="common">Intermediate duckweed</name>
    <dbReference type="NCBI Taxonomy" id="51605"/>
    <lineage>
        <taxon>Eukaryota</taxon>
        <taxon>Viridiplantae</taxon>
        <taxon>Streptophyta</taxon>
        <taxon>Embryophyta</taxon>
        <taxon>Tracheophyta</taxon>
        <taxon>Spermatophyta</taxon>
        <taxon>Magnoliopsida</taxon>
        <taxon>Liliopsida</taxon>
        <taxon>Araceae</taxon>
        <taxon>Lemnoideae</taxon>
        <taxon>Spirodela</taxon>
    </lineage>
</organism>
<dbReference type="GO" id="GO:0030174">
    <property type="term" value="P:regulation of DNA-templated DNA replication initiation"/>
    <property type="evidence" value="ECO:0007669"/>
    <property type="project" value="TreeGrafter"/>
</dbReference>
<feature type="compositionally biased region" description="Polar residues" evidence="1">
    <location>
        <begin position="824"/>
        <end position="858"/>
    </location>
</feature>
<protein>
    <submittedName>
        <fullName evidence="2">Uncharacterized protein</fullName>
    </submittedName>
</protein>
<evidence type="ECO:0000313" key="3">
    <source>
        <dbReference type="Proteomes" id="UP000663760"/>
    </source>
</evidence>
<name>A0A7I8KY08_SPIIN</name>
<gene>
    <name evidence="2" type="ORF">SI8410_09013357</name>
</gene>
<evidence type="ECO:0000313" key="2">
    <source>
        <dbReference type="EMBL" id="CAA7402679.1"/>
    </source>
</evidence>
<dbReference type="GO" id="GO:0005634">
    <property type="term" value="C:nucleus"/>
    <property type="evidence" value="ECO:0007669"/>
    <property type="project" value="InterPro"/>
</dbReference>
<sequence length="964" mass="107930">MDPSQTRRVVLLVDLHPLLTIQDPAQYAAAVLAAARRLLAFHPLSDTLFACKPFFSSLSPLLSTSWIHRLFGKSAAFLSFDRPSGTLKSLSLILSSVSSNSSACDGDIIGHLGLPRASLMSESLFQLAYDCTWEPRADSSTGKNGISPVRSNMIVMFSPLPQSFKCLAQFLEVSVDDKIMSNINEFQAKFISSFCSVNELFISRDVHFTWLHVDLDSEQFVEAPHKQFIEKGIRDVGWSLCSTDAVALGAVFIPFGLIYPYIGHQLPSDCVDALRRGRAELSLEVSDVCGKPLECKCCDLEVLIPGLQMEMEGILDLFSQDSRDIARIQLKDVLRVNDQSKVQSQMHPALLLREFPGESRIENFTEVIHEKADMFSPDKVLELFSEDGGAAVAGKPIWQLLLAFLHRRRYCAFVSVNRGNGHSLLGIMMPFTVHSAIMYIVDYSNVDSRTPKLNDWINLLSVLPPEPARDKNHRKKRNKFLSMLHDLSYDCFRKHVFGQNGDDNFEVGLEDLYFDNGCDNSKKLRFFQCWMKQFKKCNYSFSKVSDPEVFSDPKEVTSERSASSHHETTVLVSPLPSTEETHQFADMNEEYSSYVSLQSLESFSETVSQKIERILSSEKADLSLLAERVVKLAVHYFFVKFGADGSEDPVSIGDDCTAVVAAEVSKLLLKRPKVIAAKYRSSNAPPLPSWPAVPDDVKKVREHELQILFRMEILQSEVSSSIDDNAKLKFVKDICLLLENIEFNLQGSVFTGESLIDFAGRTIKARYANSLEPVVHRIFAQMEFFSFEGGEGEDSVSLPNSNSGEQHRDSEGDAIHRDGGGTTGNPSPRRTISTDNSSQSHENCGNTAPDSAESTETSVLMKALERRERARRFSHFTSWRQNLQRVWAPKQARKGKPTVEPSHRSSKKRRRHLSRKDTVCETPMVRARSHSLRQDDGSGGTNARPGIPSLSKALFTSEDYTEPA</sequence>
<dbReference type="GO" id="GO:0010212">
    <property type="term" value="P:response to ionizing radiation"/>
    <property type="evidence" value="ECO:0007669"/>
    <property type="project" value="InterPro"/>
</dbReference>
<reference evidence="2" key="1">
    <citation type="submission" date="2020-02" db="EMBL/GenBank/DDBJ databases">
        <authorList>
            <person name="Scholz U."/>
            <person name="Mascher M."/>
            <person name="Fiebig A."/>
        </authorList>
    </citation>
    <scope>NUCLEOTIDE SEQUENCE</scope>
</reference>
<dbReference type="GO" id="GO:0007095">
    <property type="term" value="P:mitotic G2 DNA damage checkpoint signaling"/>
    <property type="evidence" value="ECO:0007669"/>
    <property type="project" value="TreeGrafter"/>
</dbReference>
<dbReference type="Proteomes" id="UP000663760">
    <property type="component" value="Chromosome 9"/>
</dbReference>
<evidence type="ECO:0000256" key="1">
    <source>
        <dbReference type="SAM" id="MobiDB-lite"/>
    </source>
</evidence>
<dbReference type="GO" id="GO:0033314">
    <property type="term" value="P:mitotic DNA replication checkpoint signaling"/>
    <property type="evidence" value="ECO:0007669"/>
    <property type="project" value="InterPro"/>
</dbReference>
<dbReference type="GO" id="GO:0003682">
    <property type="term" value="F:chromatin binding"/>
    <property type="evidence" value="ECO:0007669"/>
    <property type="project" value="TreeGrafter"/>
</dbReference>
<keyword evidence="3" id="KW-1185">Reference proteome</keyword>
<feature type="compositionally biased region" description="Basic residues" evidence="1">
    <location>
        <begin position="904"/>
        <end position="914"/>
    </location>
</feature>
<dbReference type="PANTHER" id="PTHR21556:SF2">
    <property type="entry name" value="TRESLIN"/>
    <property type="match status" value="1"/>
</dbReference>
<dbReference type="AlphaFoldDB" id="A0A7I8KY08"/>
<accession>A0A7I8KY08</accession>
<dbReference type="OrthoDB" id="1913152at2759"/>
<dbReference type="GO" id="GO:0006260">
    <property type="term" value="P:DNA replication"/>
    <property type="evidence" value="ECO:0007669"/>
    <property type="project" value="InterPro"/>
</dbReference>
<feature type="compositionally biased region" description="Basic and acidic residues" evidence="1">
    <location>
        <begin position="805"/>
        <end position="819"/>
    </location>
</feature>
<feature type="region of interest" description="Disordered" evidence="1">
    <location>
        <begin position="885"/>
        <end position="964"/>
    </location>
</feature>